<evidence type="ECO:0000256" key="2">
    <source>
        <dbReference type="ARBA" id="ARBA00007742"/>
    </source>
</evidence>
<accession>M3AS86</accession>
<keyword evidence="4 7" id="KW-1133">Transmembrane helix</keyword>
<dbReference type="eggNOG" id="KOG1638">
    <property type="taxonomic scope" value="Eukaryota"/>
</dbReference>
<dbReference type="PANTHER" id="PTHR10556">
    <property type="entry name" value="3-OXO-5-ALPHA-STEROID 4-DEHYDROGENASE"/>
    <property type="match status" value="1"/>
</dbReference>
<dbReference type="InterPro" id="IPR001104">
    <property type="entry name" value="3-oxo-5_a-steroid_4-DH_C"/>
</dbReference>
<reference evidence="9 10" key="1">
    <citation type="journal article" date="2012" name="PLoS Pathog.">
        <title>Diverse lifestyles and strategies of plant pathogenesis encoded in the genomes of eighteen Dothideomycetes fungi.</title>
        <authorList>
            <person name="Ohm R.A."/>
            <person name="Feau N."/>
            <person name="Henrissat B."/>
            <person name="Schoch C.L."/>
            <person name="Horwitz B.A."/>
            <person name="Barry K.W."/>
            <person name="Condon B.J."/>
            <person name="Copeland A.C."/>
            <person name="Dhillon B."/>
            <person name="Glaser F."/>
            <person name="Hesse C.N."/>
            <person name="Kosti I."/>
            <person name="LaButti K."/>
            <person name="Lindquist E.A."/>
            <person name="Lucas S."/>
            <person name="Salamov A.A."/>
            <person name="Bradshaw R.E."/>
            <person name="Ciuffetti L."/>
            <person name="Hamelin R.C."/>
            <person name="Kema G.H.J."/>
            <person name="Lawrence C."/>
            <person name="Scott J.A."/>
            <person name="Spatafora J.W."/>
            <person name="Turgeon B.G."/>
            <person name="de Wit P.J.G.M."/>
            <person name="Zhong S."/>
            <person name="Goodwin S.B."/>
            <person name="Grigoriev I.V."/>
        </authorList>
    </citation>
    <scope>NUCLEOTIDE SEQUENCE [LARGE SCALE GENOMIC DNA]</scope>
    <source>
        <strain evidence="9 10">SO2202</strain>
    </source>
</reference>
<feature type="transmembrane region" description="Helical" evidence="7">
    <location>
        <begin position="135"/>
        <end position="157"/>
    </location>
</feature>
<dbReference type="STRING" id="692275.M3AS86"/>
<dbReference type="HOGENOM" id="CLU_065395_0_0_1"/>
<dbReference type="PANTHER" id="PTHR10556:SF43">
    <property type="entry name" value="STEROID 5-ALPHA-REDUCTASE DET2"/>
    <property type="match status" value="1"/>
</dbReference>
<dbReference type="RefSeq" id="XP_016756500.1">
    <property type="nucleotide sequence ID" value="XM_016908263.1"/>
</dbReference>
<dbReference type="Pfam" id="PF02544">
    <property type="entry name" value="Steroid_dh"/>
    <property type="match status" value="1"/>
</dbReference>
<dbReference type="AlphaFoldDB" id="M3AS86"/>
<dbReference type="EMBL" id="KB456271">
    <property type="protein sequence ID" value="EMF08379.1"/>
    <property type="molecule type" value="Genomic_DNA"/>
</dbReference>
<comment type="subcellular location">
    <subcellularLocation>
        <location evidence="1">Membrane</location>
        <topology evidence="1">Multi-pass membrane protein</topology>
    </subcellularLocation>
</comment>
<protein>
    <recommendedName>
        <fullName evidence="8">3-oxo-5-alpha-steroid 4-dehydrogenase C-terminal domain-containing protein</fullName>
    </recommendedName>
</protein>
<proteinExistence type="inferred from homology"/>
<evidence type="ECO:0000256" key="7">
    <source>
        <dbReference type="SAM" id="Phobius"/>
    </source>
</evidence>
<dbReference type="GO" id="GO:0016627">
    <property type="term" value="F:oxidoreductase activity, acting on the CH-CH group of donors"/>
    <property type="evidence" value="ECO:0007669"/>
    <property type="project" value="InterPro"/>
</dbReference>
<evidence type="ECO:0000313" key="9">
    <source>
        <dbReference type="EMBL" id="EMF08379.1"/>
    </source>
</evidence>
<evidence type="ECO:0000256" key="1">
    <source>
        <dbReference type="ARBA" id="ARBA00004141"/>
    </source>
</evidence>
<dbReference type="OMA" id="PHYALEW"/>
<feature type="transmembrane region" description="Helical" evidence="7">
    <location>
        <begin position="97"/>
        <end position="115"/>
    </location>
</feature>
<name>M3AS86_SPHMS</name>
<keyword evidence="3 7" id="KW-0812">Transmembrane</keyword>
<sequence length="324" mass="36978">MELIPGILPPSRENWELIVYYWQFFPLLTAVQWLIDFYPQGKTSIDSRFNLPGKWAWFIMEIPGFLIVLYCAFTLPVKLGLSSPSSSPSAAEGGEQGLPYANWTMITLYTIHYIYRAILSPLLLNPSMSPIHPIVFFSAFAWQVLNGLSLGGWLAGYGPTTVYDWAGRLYTMEIGLVIFGWAFLGNIFHDDDLREIRRAAGRRQREQAAAAQAEAKQSPSQPPQTEVKPQEGTTTTTTTTTEKLYMLPKNGLFHFILYPHYLCEWIEWFGFYMIGGWDCIPARTFLLNEISTMLPRALAGRRWYVEKFGKERVGRRKAIIPGIL</sequence>
<feature type="domain" description="3-oxo-5-alpha-steroid 4-dehydrogenase C-terminal" evidence="8">
    <location>
        <begin position="241"/>
        <end position="324"/>
    </location>
</feature>
<dbReference type="OrthoDB" id="5788137at2759"/>
<evidence type="ECO:0000256" key="6">
    <source>
        <dbReference type="SAM" id="MobiDB-lite"/>
    </source>
</evidence>
<organism evidence="9 10">
    <name type="scientific">Sphaerulina musiva (strain SO2202)</name>
    <name type="common">Poplar stem canker fungus</name>
    <name type="synonym">Septoria musiva</name>
    <dbReference type="NCBI Taxonomy" id="692275"/>
    <lineage>
        <taxon>Eukaryota</taxon>
        <taxon>Fungi</taxon>
        <taxon>Dikarya</taxon>
        <taxon>Ascomycota</taxon>
        <taxon>Pezizomycotina</taxon>
        <taxon>Dothideomycetes</taxon>
        <taxon>Dothideomycetidae</taxon>
        <taxon>Mycosphaerellales</taxon>
        <taxon>Mycosphaerellaceae</taxon>
        <taxon>Sphaerulina</taxon>
    </lineage>
</organism>
<feature type="transmembrane region" description="Helical" evidence="7">
    <location>
        <begin position="18"/>
        <end position="35"/>
    </location>
</feature>
<keyword evidence="5 7" id="KW-0472">Membrane</keyword>
<keyword evidence="10" id="KW-1185">Reference proteome</keyword>
<evidence type="ECO:0000256" key="4">
    <source>
        <dbReference type="ARBA" id="ARBA00022989"/>
    </source>
</evidence>
<evidence type="ECO:0000256" key="3">
    <source>
        <dbReference type="ARBA" id="ARBA00022692"/>
    </source>
</evidence>
<feature type="transmembrane region" description="Helical" evidence="7">
    <location>
        <begin position="169"/>
        <end position="188"/>
    </location>
</feature>
<dbReference type="GeneID" id="27905400"/>
<dbReference type="InterPro" id="IPR039357">
    <property type="entry name" value="SRD5A/TECR"/>
</dbReference>
<dbReference type="GO" id="GO:0006629">
    <property type="term" value="P:lipid metabolic process"/>
    <property type="evidence" value="ECO:0007669"/>
    <property type="project" value="InterPro"/>
</dbReference>
<comment type="similarity">
    <text evidence="2">Belongs to the steroid 5-alpha reductase family.</text>
</comment>
<dbReference type="GO" id="GO:0016020">
    <property type="term" value="C:membrane"/>
    <property type="evidence" value="ECO:0007669"/>
    <property type="project" value="UniProtKB-SubCell"/>
</dbReference>
<feature type="transmembrane region" description="Helical" evidence="7">
    <location>
        <begin position="55"/>
        <end position="77"/>
    </location>
</feature>
<dbReference type="PROSITE" id="PS50244">
    <property type="entry name" value="S5A_REDUCTASE"/>
    <property type="match status" value="1"/>
</dbReference>
<evidence type="ECO:0000313" key="10">
    <source>
        <dbReference type="Proteomes" id="UP000016931"/>
    </source>
</evidence>
<feature type="region of interest" description="Disordered" evidence="6">
    <location>
        <begin position="207"/>
        <end position="239"/>
    </location>
</feature>
<gene>
    <name evidence="9" type="ORF">SEPMUDRAFT_166838</name>
</gene>
<dbReference type="Proteomes" id="UP000016931">
    <property type="component" value="Unassembled WGS sequence"/>
</dbReference>
<evidence type="ECO:0000259" key="8">
    <source>
        <dbReference type="Pfam" id="PF02544"/>
    </source>
</evidence>
<evidence type="ECO:0000256" key="5">
    <source>
        <dbReference type="ARBA" id="ARBA00023136"/>
    </source>
</evidence>